<proteinExistence type="predicted"/>
<feature type="transmembrane region" description="Helical" evidence="1">
    <location>
        <begin position="282"/>
        <end position="303"/>
    </location>
</feature>
<evidence type="ECO:0000313" key="2">
    <source>
        <dbReference type="EMBL" id="OHT96337.1"/>
    </source>
</evidence>
<evidence type="ECO:0000256" key="1">
    <source>
        <dbReference type="SAM" id="Phobius"/>
    </source>
</evidence>
<keyword evidence="1" id="KW-0472">Membrane</keyword>
<evidence type="ECO:0008006" key="4">
    <source>
        <dbReference type="Google" id="ProtNLM"/>
    </source>
</evidence>
<feature type="transmembrane region" description="Helical" evidence="1">
    <location>
        <begin position="74"/>
        <end position="92"/>
    </location>
</feature>
<feature type="transmembrane region" description="Helical" evidence="1">
    <location>
        <begin position="180"/>
        <end position="199"/>
    </location>
</feature>
<feature type="transmembrane region" description="Helical" evidence="1">
    <location>
        <begin position="149"/>
        <end position="168"/>
    </location>
</feature>
<feature type="transmembrane region" description="Helical" evidence="1">
    <location>
        <begin position="23"/>
        <end position="45"/>
    </location>
</feature>
<gene>
    <name evidence="2" type="ORF">BKG61_19055</name>
</gene>
<dbReference type="Proteomes" id="UP000179636">
    <property type="component" value="Unassembled WGS sequence"/>
</dbReference>
<organism evidence="2 3">
    <name type="scientific">Mycobacterium syngnathidarum</name>
    <dbReference type="NCBI Taxonomy" id="1908205"/>
    <lineage>
        <taxon>Bacteria</taxon>
        <taxon>Bacillati</taxon>
        <taxon>Actinomycetota</taxon>
        <taxon>Actinomycetes</taxon>
        <taxon>Mycobacteriales</taxon>
        <taxon>Mycobacteriaceae</taxon>
        <taxon>Mycobacterium</taxon>
    </lineage>
</organism>
<feature type="transmembrane region" description="Helical" evidence="1">
    <location>
        <begin position="324"/>
        <end position="342"/>
    </location>
</feature>
<protein>
    <recommendedName>
        <fullName evidence="4">Fenitrothion hydrolase</fullName>
    </recommendedName>
</protein>
<dbReference type="EMBL" id="MLHV01000018">
    <property type="protein sequence ID" value="OHT96337.1"/>
    <property type="molecule type" value="Genomic_DNA"/>
</dbReference>
<feature type="transmembrane region" description="Helical" evidence="1">
    <location>
        <begin position="362"/>
        <end position="388"/>
    </location>
</feature>
<reference evidence="2 3" key="1">
    <citation type="submission" date="2016-10" db="EMBL/GenBank/DDBJ databases">
        <title>Evaluation of Human, Animal and Environmental Mycobacterium chelonae Isolates by Core Genome Phylogenomic Analysis, Targeted Gene Comparison, and Anti-microbial Susceptibility Patterns: A Tale of Mistaken Identities.</title>
        <authorList>
            <person name="Fogelson S.B."/>
            <person name="Camus A.C."/>
            <person name="Lorenz W."/>
            <person name="Vasireddy R."/>
            <person name="Vasireddy S."/>
            <person name="Smith T."/>
            <person name="Brown-Elliott B.A."/>
            <person name="Wallace R.J.Jr."/>
            <person name="Hasan N.A."/>
            <person name="Reischl U."/>
            <person name="Sanchez S."/>
        </authorList>
    </citation>
    <scope>NUCLEOTIDE SEQUENCE [LARGE SCALE GENOMIC DNA]</scope>
    <source>
        <strain evidence="2 3">24999</strain>
    </source>
</reference>
<dbReference type="STRING" id="1908205.BKG60_29465"/>
<keyword evidence="3" id="KW-1185">Reference proteome</keyword>
<dbReference type="AlphaFoldDB" id="A0A1S1JZ55"/>
<feature type="transmembrane region" description="Helical" evidence="1">
    <location>
        <begin position="408"/>
        <end position="426"/>
    </location>
</feature>
<sequence>MTPASTALLAHGLGGSTDLPIPYTYALIGAAWTLTFTFAVVALAWRQPRFDADKPGSPLPSWVTTTLDSAATRWGLGVLSLVLTGWVAYTAFTRPAAVNPLPSVFYVLLWVGLVAVSVLFGPVWRLISPVRAVCRFLPGRHARRYPERIGYWPAAAGLFAFVWLELASPDPGSVAAIRNWLLIYLVVTLTGAVCCGTRWPESADPFEVYSTVVSKLSPLRRHDGRMVLGNPFDHLPSLPVRPGLVAVLAVLLGSTAFDSFSAMPQWRNFVDAHSGSPLGASLIRTAGLLVFAATVAVTFWAATRTTGGVDRRLRRELPGLMAHSLIPIVVGYVFAHYLSYLVERGQQAVIALFGLHDVQVSYFLSAHPTLLATLKVGFVLAGHVAGVIAAHDRALRLLPRQHQLTGQLATMLVMVGYTFTGLYLLFGG</sequence>
<comment type="caution">
    <text evidence="2">The sequence shown here is derived from an EMBL/GenBank/DDBJ whole genome shotgun (WGS) entry which is preliminary data.</text>
</comment>
<accession>A0A1S1JZ55</accession>
<evidence type="ECO:0000313" key="3">
    <source>
        <dbReference type="Proteomes" id="UP000179636"/>
    </source>
</evidence>
<keyword evidence="1" id="KW-0812">Transmembrane</keyword>
<feature type="transmembrane region" description="Helical" evidence="1">
    <location>
        <begin position="244"/>
        <end position="262"/>
    </location>
</feature>
<name>A0A1S1JZ55_9MYCO</name>
<dbReference type="OrthoDB" id="8168962at2"/>
<dbReference type="RefSeq" id="WP_070945836.1">
    <property type="nucleotide sequence ID" value="NZ_MLHV01000018.1"/>
</dbReference>
<keyword evidence="1" id="KW-1133">Transmembrane helix</keyword>
<feature type="transmembrane region" description="Helical" evidence="1">
    <location>
        <begin position="104"/>
        <end position="128"/>
    </location>
</feature>